<proteinExistence type="inferred from homology"/>
<keyword evidence="5" id="KW-0862">Zinc</keyword>
<comment type="cofactor">
    <cofactor evidence="1">
        <name>Zn(2+)</name>
        <dbReference type="ChEBI" id="CHEBI:29105"/>
    </cofactor>
</comment>
<dbReference type="GO" id="GO:0046872">
    <property type="term" value="F:metal ion binding"/>
    <property type="evidence" value="ECO:0007669"/>
    <property type="project" value="UniProtKB-KW"/>
</dbReference>
<evidence type="ECO:0000256" key="1">
    <source>
        <dbReference type="ARBA" id="ARBA00001947"/>
    </source>
</evidence>
<evidence type="ECO:0000256" key="5">
    <source>
        <dbReference type="ARBA" id="ARBA00022833"/>
    </source>
</evidence>
<name>A0A2A3YWA9_BREAU</name>
<dbReference type="SUPFAM" id="SSF55031">
    <property type="entry name" value="Bacterial exopeptidase dimerisation domain"/>
    <property type="match status" value="1"/>
</dbReference>
<dbReference type="Pfam" id="PF07687">
    <property type="entry name" value="M20_dimer"/>
    <property type="match status" value="1"/>
</dbReference>
<protein>
    <recommendedName>
        <fullName evidence="6">Peptidase M20 dimerisation domain-containing protein</fullName>
    </recommendedName>
</protein>
<evidence type="ECO:0000256" key="3">
    <source>
        <dbReference type="ARBA" id="ARBA00022723"/>
    </source>
</evidence>
<comment type="caution">
    <text evidence="7">The sequence shown here is derived from an EMBL/GenBank/DDBJ whole genome shotgun (WGS) entry which is preliminary data.</text>
</comment>
<dbReference type="SUPFAM" id="SSF53187">
    <property type="entry name" value="Zn-dependent exopeptidases"/>
    <property type="match status" value="1"/>
</dbReference>
<sequence length="488" mass="52350">MASGSDPEAISHSLTRDCEHSPDITIGGYYGVVDAVAITWIASAISTDPTGDTVYDFSAAEAEVTSLCQQLIRIDTQNWGGNKVNPERPAADLIAAWFDEVGLESTIIESEPGRASLVARIKGTDPDADALVVHGHTDVVPAAAEDWSVDPFAGVIKDELLWGRGAVDMKDMDAMIIAAVRDMLRQGLRPRRDLIIAFFADEEAGGNYGARYMVRNHPELFSGATEAISEVGGYSVDVRGQRVYLVQTAEKGLAWLNLIAHGTAGHGSQRNDDNPVTRLAAAIARIGEYPWPQEIPVATRQLLEGVAEITGIKFRADTIGELLAELGSVEKFVAPTLQNTSNPSFLNAGYKHNVIPGTATAYVDCRTLPGQHEDVMLKIKELAGVGIDIEANDEGDALEAPFDTPLVAQMQKSLLDDDPTAKVLPYTLSGGTDNKSMAELGITGYGFAPLQLTGDLDFPAMFHGVDERVPISALKFGARVLGDFLMKT</sequence>
<dbReference type="GO" id="GO:0016787">
    <property type="term" value="F:hydrolase activity"/>
    <property type="evidence" value="ECO:0007669"/>
    <property type="project" value="UniProtKB-KW"/>
</dbReference>
<organism evidence="7 8">
    <name type="scientific">Brevibacterium aurantiacum</name>
    <dbReference type="NCBI Taxonomy" id="273384"/>
    <lineage>
        <taxon>Bacteria</taxon>
        <taxon>Bacillati</taxon>
        <taxon>Actinomycetota</taxon>
        <taxon>Actinomycetes</taxon>
        <taxon>Micrococcales</taxon>
        <taxon>Brevibacteriaceae</taxon>
        <taxon>Brevibacterium</taxon>
    </lineage>
</organism>
<dbReference type="Gene3D" id="3.40.630.10">
    <property type="entry name" value="Zn peptidases"/>
    <property type="match status" value="1"/>
</dbReference>
<evidence type="ECO:0000313" key="8">
    <source>
        <dbReference type="Proteomes" id="UP000218620"/>
    </source>
</evidence>
<dbReference type="InterPro" id="IPR036264">
    <property type="entry name" value="Bact_exopeptidase_dim_dom"/>
</dbReference>
<dbReference type="PANTHER" id="PTHR43808:SF8">
    <property type="entry name" value="PEPTIDASE M20 DIMERISATION DOMAIN-CONTAINING PROTEIN"/>
    <property type="match status" value="1"/>
</dbReference>
<evidence type="ECO:0000313" key="7">
    <source>
        <dbReference type="EMBL" id="PCC43640.1"/>
    </source>
</evidence>
<evidence type="ECO:0000256" key="4">
    <source>
        <dbReference type="ARBA" id="ARBA00022801"/>
    </source>
</evidence>
<dbReference type="InterPro" id="IPR002933">
    <property type="entry name" value="Peptidase_M20"/>
</dbReference>
<accession>A0A2A3YWA9</accession>
<dbReference type="Gene3D" id="3.30.70.360">
    <property type="match status" value="1"/>
</dbReference>
<dbReference type="InterPro" id="IPR050072">
    <property type="entry name" value="Peptidase_M20A"/>
</dbReference>
<reference evidence="7 8" key="1">
    <citation type="journal article" date="2017" name="Elife">
        <title>Extensive horizontal gene transfer in cheese-associated bacteria.</title>
        <authorList>
            <person name="Bonham K.S."/>
            <person name="Wolfe B.E."/>
            <person name="Dutton R.J."/>
        </authorList>
    </citation>
    <scope>NUCLEOTIDE SEQUENCE [LARGE SCALE GENOMIC DNA]</scope>
    <source>
        <strain evidence="7 8">962_8</strain>
    </source>
</reference>
<comment type="similarity">
    <text evidence="2">Belongs to the peptidase M20A family.</text>
</comment>
<keyword evidence="3" id="KW-0479">Metal-binding</keyword>
<dbReference type="PANTHER" id="PTHR43808">
    <property type="entry name" value="ACETYLORNITHINE DEACETYLASE"/>
    <property type="match status" value="1"/>
</dbReference>
<evidence type="ECO:0000256" key="2">
    <source>
        <dbReference type="ARBA" id="ARBA00006247"/>
    </source>
</evidence>
<dbReference type="FunFam" id="1.10.150.900:FF:000002">
    <property type="entry name" value="M20/M25/M40 family peptidase"/>
    <property type="match status" value="1"/>
</dbReference>
<dbReference type="AlphaFoldDB" id="A0A2A3YWA9"/>
<evidence type="ECO:0000259" key="6">
    <source>
        <dbReference type="Pfam" id="PF07687"/>
    </source>
</evidence>
<gene>
    <name evidence="7" type="ORF">CIK65_07225</name>
</gene>
<dbReference type="InterPro" id="IPR011650">
    <property type="entry name" value="Peptidase_M20_dimer"/>
</dbReference>
<dbReference type="Pfam" id="PF01546">
    <property type="entry name" value="Peptidase_M20"/>
    <property type="match status" value="1"/>
</dbReference>
<feature type="domain" description="Peptidase M20 dimerisation" evidence="6">
    <location>
        <begin position="248"/>
        <end position="381"/>
    </location>
</feature>
<dbReference type="EMBL" id="NRGQ01000006">
    <property type="protein sequence ID" value="PCC43640.1"/>
    <property type="molecule type" value="Genomic_DNA"/>
</dbReference>
<dbReference type="Proteomes" id="UP000218620">
    <property type="component" value="Unassembled WGS sequence"/>
</dbReference>
<dbReference type="NCBIfam" id="NF005913">
    <property type="entry name" value="PRK07906.1"/>
    <property type="match status" value="1"/>
</dbReference>
<dbReference type="Gene3D" id="1.10.150.900">
    <property type="match status" value="1"/>
</dbReference>
<keyword evidence="4" id="KW-0378">Hydrolase</keyword>